<keyword evidence="1" id="KW-0472">Membrane</keyword>
<evidence type="ECO:0000313" key="2">
    <source>
        <dbReference type="EMBL" id="TYI34304.1"/>
    </source>
</evidence>
<reference evidence="2 3" key="1">
    <citation type="submission" date="2019-07" db="EMBL/GenBank/DDBJ databases">
        <title>WGS assembly of Gossypium tomentosum.</title>
        <authorList>
            <person name="Chen Z.J."/>
            <person name="Sreedasyam A."/>
            <person name="Ando A."/>
            <person name="Song Q."/>
            <person name="De L."/>
            <person name="Hulse-Kemp A."/>
            <person name="Ding M."/>
            <person name="Ye W."/>
            <person name="Kirkbride R."/>
            <person name="Jenkins J."/>
            <person name="Plott C."/>
            <person name="Lovell J."/>
            <person name="Lin Y.-M."/>
            <person name="Vaughn R."/>
            <person name="Liu B."/>
            <person name="Li W."/>
            <person name="Simpson S."/>
            <person name="Scheffler B."/>
            <person name="Saski C."/>
            <person name="Grover C."/>
            <person name="Hu G."/>
            <person name="Conover J."/>
            <person name="Carlson J."/>
            <person name="Shu S."/>
            <person name="Boston L."/>
            <person name="Williams M."/>
            <person name="Peterson D."/>
            <person name="Mcgee K."/>
            <person name="Jones D."/>
            <person name="Wendel J."/>
            <person name="Stelly D."/>
            <person name="Grimwood J."/>
            <person name="Schmutz J."/>
        </authorList>
    </citation>
    <scope>NUCLEOTIDE SEQUENCE [LARGE SCALE GENOMIC DNA]</scope>
    <source>
        <strain evidence="2">7179.01</strain>
    </source>
</reference>
<evidence type="ECO:0008006" key="4">
    <source>
        <dbReference type="Google" id="ProtNLM"/>
    </source>
</evidence>
<keyword evidence="3" id="KW-1185">Reference proteome</keyword>
<evidence type="ECO:0000313" key="3">
    <source>
        <dbReference type="Proteomes" id="UP000322667"/>
    </source>
</evidence>
<gene>
    <name evidence="2" type="ORF">ES332_A04G192500v1</name>
</gene>
<sequence>MNTPSARHKSGCKYKKSKCLKYSMLLMLLPISFFIFKNLYSRSMCNIHLDIDMLYDSPRCHCEDCDNSFGNNSESMFQRVEKQQNQSHEMLYTAQVMSDSTLAWTANSFSSMWEKLV</sequence>
<dbReference type="EMBL" id="CM017613">
    <property type="protein sequence ID" value="TYI34304.1"/>
    <property type="molecule type" value="Genomic_DNA"/>
</dbReference>
<name>A0A5D2R485_GOSTO</name>
<dbReference type="Proteomes" id="UP000322667">
    <property type="component" value="Chromosome A04"/>
</dbReference>
<protein>
    <recommendedName>
        <fullName evidence="4">Transmembrane protein</fullName>
    </recommendedName>
</protein>
<dbReference type="AlphaFoldDB" id="A0A5D2R485"/>
<keyword evidence="1" id="KW-1133">Transmembrane helix</keyword>
<proteinExistence type="predicted"/>
<evidence type="ECO:0000256" key="1">
    <source>
        <dbReference type="SAM" id="Phobius"/>
    </source>
</evidence>
<keyword evidence="1" id="KW-0812">Transmembrane</keyword>
<feature type="transmembrane region" description="Helical" evidence="1">
    <location>
        <begin position="20"/>
        <end position="40"/>
    </location>
</feature>
<accession>A0A5D2R485</accession>
<organism evidence="2 3">
    <name type="scientific">Gossypium tomentosum</name>
    <name type="common">Hawaiian cotton</name>
    <name type="synonym">Gossypium sandvicense</name>
    <dbReference type="NCBI Taxonomy" id="34277"/>
    <lineage>
        <taxon>Eukaryota</taxon>
        <taxon>Viridiplantae</taxon>
        <taxon>Streptophyta</taxon>
        <taxon>Embryophyta</taxon>
        <taxon>Tracheophyta</taxon>
        <taxon>Spermatophyta</taxon>
        <taxon>Magnoliopsida</taxon>
        <taxon>eudicotyledons</taxon>
        <taxon>Gunneridae</taxon>
        <taxon>Pentapetalae</taxon>
        <taxon>rosids</taxon>
        <taxon>malvids</taxon>
        <taxon>Malvales</taxon>
        <taxon>Malvaceae</taxon>
        <taxon>Malvoideae</taxon>
        <taxon>Gossypium</taxon>
    </lineage>
</organism>